<gene>
    <name evidence="2" type="ORF">IAA93_02340</name>
</gene>
<reference evidence="2" key="2">
    <citation type="submission" date="2021-04" db="EMBL/GenBank/DDBJ databases">
        <authorList>
            <person name="Gilroy R."/>
        </authorList>
    </citation>
    <scope>NUCLEOTIDE SEQUENCE</scope>
    <source>
        <strain evidence="2">MalCec1-1739</strain>
    </source>
</reference>
<name>A0A9D2ZUK6_9BACT</name>
<comment type="caution">
    <text evidence="2">The sequence shown here is derived from an EMBL/GenBank/DDBJ whole genome shotgun (WGS) entry which is preliminary data.</text>
</comment>
<keyword evidence="1" id="KW-0732">Signal</keyword>
<dbReference type="Proteomes" id="UP000787625">
    <property type="component" value="Unassembled WGS sequence"/>
</dbReference>
<evidence type="ECO:0000313" key="3">
    <source>
        <dbReference type="Proteomes" id="UP000787625"/>
    </source>
</evidence>
<accession>A0A9D2ZUK6</accession>
<dbReference type="EMBL" id="DWUP01000048">
    <property type="protein sequence ID" value="HJD52554.1"/>
    <property type="molecule type" value="Genomic_DNA"/>
</dbReference>
<evidence type="ECO:0000313" key="2">
    <source>
        <dbReference type="EMBL" id="HJD52554.1"/>
    </source>
</evidence>
<protein>
    <recommendedName>
        <fullName evidence="4">DUF5723 domain-containing protein</fullName>
    </recommendedName>
</protein>
<dbReference type="AlphaFoldDB" id="A0A9D2ZUK6"/>
<feature type="chain" id="PRO_5038931696" description="DUF5723 domain-containing protein" evidence="1">
    <location>
        <begin position="23"/>
        <end position="522"/>
    </location>
</feature>
<feature type="non-terminal residue" evidence="2">
    <location>
        <position position="522"/>
    </location>
</feature>
<organism evidence="2 3">
    <name type="scientific">Candidatus Avibacteroides avistercoris</name>
    <dbReference type="NCBI Taxonomy" id="2840690"/>
    <lineage>
        <taxon>Bacteria</taxon>
        <taxon>Pseudomonadati</taxon>
        <taxon>Bacteroidota</taxon>
        <taxon>Bacteroidia</taxon>
        <taxon>Bacteroidales</taxon>
        <taxon>Bacteroidaceae</taxon>
        <taxon>Bacteroidaceae incertae sedis</taxon>
        <taxon>Candidatus Avibacteroides</taxon>
    </lineage>
</organism>
<evidence type="ECO:0008006" key="4">
    <source>
        <dbReference type="Google" id="ProtNLM"/>
    </source>
</evidence>
<proteinExistence type="predicted"/>
<evidence type="ECO:0000256" key="1">
    <source>
        <dbReference type="SAM" id="SignalP"/>
    </source>
</evidence>
<reference evidence="2" key="1">
    <citation type="journal article" date="2021" name="PeerJ">
        <title>Extensive microbial diversity within the chicken gut microbiome revealed by metagenomics and culture.</title>
        <authorList>
            <person name="Gilroy R."/>
            <person name="Ravi A."/>
            <person name="Getino M."/>
            <person name="Pursley I."/>
            <person name="Horton D.L."/>
            <person name="Alikhan N.F."/>
            <person name="Baker D."/>
            <person name="Gharbi K."/>
            <person name="Hall N."/>
            <person name="Watson M."/>
            <person name="Adriaenssens E.M."/>
            <person name="Foster-Nyarko E."/>
            <person name="Jarju S."/>
            <person name="Secka A."/>
            <person name="Antonio M."/>
            <person name="Oren A."/>
            <person name="Chaudhuri R.R."/>
            <person name="La Ragione R."/>
            <person name="Hildebrand F."/>
            <person name="Pallen M.J."/>
        </authorList>
    </citation>
    <scope>NUCLEOTIDE SEQUENCE</scope>
    <source>
        <strain evidence="2">MalCec1-1739</strain>
    </source>
</reference>
<sequence>MKYKIILVAMIGIMTGISAISAQNDSTATGMDAFDYRLQKRPVRPGLGDTRPKDNTFVSASAGISYLFANGLGNAGDRSSYGTSAQVFFGKWFSPISGMRLGLGIGTNHNYDKRRFAYAGLSMDYMLNLSALASGRDYDRMFEVIGLVGMDYMAVRHVGAHEFGGHIGMQLKFHVSPLVDIYLEPKYSILSDGIDGTDGWRNYDTQGTVSLGLTYNMVPDTHRNGNETFGDTFLDGTFLTFGYGAMAFINGINNPSDMFKSARSSIMLGMGKWFNSQSALRLQGYGGYTRTRGKAMKMLGARLDYLFNFNSAFGGYDPQRRFELILVAGLDVTARSYDGRRAIKPGLGLGLQGDLQVSRHNSIYIEPRLTMYGKDISPATTTIGDIDVLASLNIGFNFMRASSEDFAKRGQQSFRPFADHMFVSIGAGVQSLLQRGPGGGLGELISPTTNVAIGKWFTSISGLRLAASLGYLQDKAHSRTQDGKMKSYLGTASAEYMFDFTSALYGYDRDRVFSLSGLAGII</sequence>
<feature type="signal peptide" evidence="1">
    <location>
        <begin position="1"/>
        <end position="22"/>
    </location>
</feature>